<dbReference type="SUPFAM" id="SSF102405">
    <property type="entry name" value="MCP/YpsA-like"/>
    <property type="match status" value="1"/>
</dbReference>
<evidence type="ECO:0000259" key="2">
    <source>
        <dbReference type="Pfam" id="PF02481"/>
    </source>
</evidence>
<evidence type="ECO:0000313" key="3">
    <source>
        <dbReference type="EMBL" id="HIR62732.1"/>
    </source>
</evidence>
<comment type="similarity">
    <text evidence="1">Belongs to the DprA/Smf family.</text>
</comment>
<dbReference type="Proteomes" id="UP000886744">
    <property type="component" value="Unassembled WGS sequence"/>
</dbReference>
<proteinExistence type="inferred from homology"/>
<dbReference type="Gene3D" id="3.40.50.450">
    <property type="match status" value="1"/>
</dbReference>
<feature type="domain" description="Smf/DprA SLOG" evidence="2">
    <location>
        <begin position="81"/>
        <end position="289"/>
    </location>
</feature>
<sequence length="371" mass="40582">MEYDETVYACAINRVFNYNCRDARMLTDRFSSPGEIFELTGRELRGLLQDDGHYSDALADPRTLKAADEEVRWARAGGVGIIYIRDKEYPRRLRECPDAPVVLFYKGTCSLNPSRAVAVVGTRKATPYGLRQCRQIIADLAALRDRPAVISGLAYGIDITAHLAALEHGMDTIAVLPTGMDSIYPPPHRGHAARIARAGAVVTDFPKGSSPMAVTFLRRNRIIAGMSDAVVLVESAEKGGGLITARTALSYSREVLALPGRVGDRWSEGCNRLIESNGAALISSPGSVAAAMGWTDRSSGDRNDIFQKLFEESDYIQRNILLTLSADSAVERNELIRKSGADPALVLDRLTRMELDGFIGSDIFGRYILKV</sequence>
<dbReference type="GO" id="GO:0009294">
    <property type="term" value="P:DNA-mediated transformation"/>
    <property type="evidence" value="ECO:0007669"/>
    <property type="project" value="InterPro"/>
</dbReference>
<evidence type="ECO:0000256" key="1">
    <source>
        <dbReference type="ARBA" id="ARBA00006525"/>
    </source>
</evidence>
<dbReference type="Pfam" id="PF02481">
    <property type="entry name" value="DNA_processg_A"/>
    <property type="match status" value="1"/>
</dbReference>
<dbReference type="InterPro" id="IPR057666">
    <property type="entry name" value="DrpA_SLOG"/>
</dbReference>
<reference evidence="3" key="1">
    <citation type="submission" date="2020-10" db="EMBL/GenBank/DDBJ databases">
        <authorList>
            <person name="Gilroy R."/>
        </authorList>
    </citation>
    <scope>NUCLEOTIDE SEQUENCE</scope>
    <source>
        <strain evidence="3">ChiHjej13B12-12457</strain>
    </source>
</reference>
<dbReference type="NCBIfam" id="TIGR00732">
    <property type="entry name" value="dprA"/>
    <property type="match status" value="1"/>
</dbReference>
<comment type="caution">
    <text evidence="3">The sequence shown here is derived from an EMBL/GenBank/DDBJ whole genome shotgun (WGS) entry which is preliminary data.</text>
</comment>
<dbReference type="PANTHER" id="PTHR43022">
    <property type="entry name" value="PROTEIN SMF"/>
    <property type="match status" value="1"/>
</dbReference>
<name>A0A9D1E178_9BACT</name>
<dbReference type="AlphaFoldDB" id="A0A9D1E178"/>
<dbReference type="EMBL" id="DVHI01000057">
    <property type="protein sequence ID" value="HIR62732.1"/>
    <property type="molecule type" value="Genomic_DNA"/>
</dbReference>
<accession>A0A9D1E178</accession>
<evidence type="ECO:0000313" key="4">
    <source>
        <dbReference type="Proteomes" id="UP000886744"/>
    </source>
</evidence>
<protein>
    <submittedName>
        <fullName evidence="3">DNA-protecting protein DprA</fullName>
    </submittedName>
</protein>
<dbReference type="PANTHER" id="PTHR43022:SF1">
    <property type="entry name" value="PROTEIN SMF"/>
    <property type="match status" value="1"/>
</dbReference>
<dbReference type="Pfam" id="PF13412">
    <property type="entry name" value="HTH_24"/>
    <property type="match status" value="1"/>
</dbReference>
<reference evidence="3" key="2">
    <citation type="journal article" date="2021" name="PeerJ">
        <title>Extensive microbial diversity within the chicken gut microbiome revealed by metagenomics and culture.</title>
        <authorList>
            <person name="Gilroy R."/>
            <person name="Ravi A."/>
            <person name="Getino M."/>
            <person name="Pursley I."/>
            <person name="Horton D.L."/>
            <person name="Alikhan N.F."/>
            <person name="Baker D."/>
            <person name="Gharbi K."/>
            <person name="Hall N."/>
            <person name="Watson M."/>
            <person name="Adriaenssens E.M."/>
            <person name="Foster-Nyarko E."/>
            <person name="Jarju S."/>
            <person name="Secka A."/>
            <person name="Antonio M."/>
            <person name="Oren A."/>
            <person name="Chaudhuri R.R."/>
            <person name="La Ragione R."/>
            <person name="Hildebrand F."/>
            <person name="Pallen M.J."/>
        </authorList>
    </citation>
    <scope>NUCLEOTIDE SEQUENCE</scope>
    <source>
        <strain evidence="3">ChiHjej13B12-12457</strain>
    </source>
</reference>
<organism evidence="3 4">
    <name type="scientific">Candidatus Coprenecus avistercoris</name>
    <dbReference type="NCBI Taxonomy" id="2840730"/>
    <lineage>
        <taxon>Bacteria</taxon>
        <taxon>Pseudomonadati</taxon>
        <taxon>Bacteroidota</taxon>
        <taxon>Bacteroidia</taxon>
        <taxon>Bacteroidales</taxon>
        <taxon>Rikenellaceae</taxon>
        <taxon>Rikenellaceae incertae sedis</taxon>
        <taxon>Candidatus Coprenecus</taxon>
    </lineage>
</organism>
<gene>
    <name evidence="3" type="primary">dprA</name>
    <name evidence="3" type="ORF">IAC94_04330</name>
</gene>
<dbReference type="InterPro" id="IPR003488">
    <property type="entry name" value="DprA"/>
</dbReference>